<comment type="caution">
    <text evidence="2">The sequence shown here is derived from an EMBL/GenBank/DDBJ whole genome shotgun (WGS) entry which is preliminary data.</text>
</comment>
<dbReference type="Proteomes" id="UP000243978">
    <property type="component" value="Unassembled WGS sequence"/>
</dbReference>
<organism evidence="2 3">
    <name type="scientific">Litoreibacter ponti</name>
    <dbReference type="NCBI Taxonomy" id="1510457"/>
    <lineage>
        <taxon>Bacteria</taxon>
        <taxon>Pseudomonadati</taxon>
        <taxon>Pseudomonadota</taxon>
        <taxon>Alphaproteobacteria</taxon>
        <taxon>Rhodobacterales</taxon>
        <taxon>Roseobacteraceae</taxon>
        <taxon>Litoreibacter</taxon>
    </lineage>
</organism>
<evidence type="ECO:0000256" key="1">
    <source>
        <dbReference type="SAM" id="MobiDB-lite"/>
    </source>
</evidence>
<name>A0A2T6BL82_9RHOB</name>
<feature type="compositionally biased region" description="Basic and acidic residues" evidence="1">
    <location>
        <begin position="114"/>
        <end position="125"/>
    </location>
</feature>
<evidence type="ECO:0000313" key="3">
    <source>
        <dbReference type="Proteomes" id="UP000243978"/>
    </source>
</evidence>
<accession>A0A2T6BL82</accession>
<feature type="compositionally biased region" description="Acidic residues" evidence="1">
    <location>
        <begin position="182"/>
        <end position="220"/>
    </location>
</feature>
<sequence length="324" mass="35968">MSDSVTKSDVEDVLSSIRRLVSDTAAHERDAEDTPDTDEESRAPEALVLTSEQRVNNDREDDVELPEASEMTNLREAVSTEEGEQDGIDWPSIAGADEYYEDDETEGETPIVDFIRHDSLTPRDDVAEEAPEVATEEENDQDDATSDRPSEGWSPQIVADNTVAADEIDTPDWISAGHADIDDADHEEVAEASPEQDFETPSEEDEFEDAEELPDDEPEIWNVEEAETVEDDATDPDEESLVEEAEFASAAAASVIDADEAELEDGPSLGDFDEGLIDEDALRDLVAQIVREELTGELGEKITRNVRKLVRREIHRAMLTREFD</sequence>
<keyword evidence="3" id="KW-1185">Reference proteome</keyword>
<dbReference type="AlphaFoldDB" id="A0A2T6BL82"/>
<protein>
    <submittedName>
        <fullName evidence="2">Uncharacterized protein</fullName>
    </submittedName>
</protein>
<dbReference type="RefSeq" id="WP_107844965.1">
    <property type="nucleotide sequence ID" value="NZ_QBKS01000001.1"/>
</dbReference>
<feature type="compositionally biased region" description="Acidic residues" evidence="1">
    <location>
        <begin position="126"/>
        <end position="144"/>
    </location>
</feature>
<feature type="compositionally biased region" description="Acidic residues" evidence="1">
    <location>
        <begin position="98"/>
        <end position="107"/>
    </location>
</feature>
<feature type="region of interest" description="Disordered" evidence="1">
    <location>
        <begin position="19"/>
        <end position="220"/>
    </location>
</feature>
<evidence type="ECO:0000313" key="2">
    <source>
        <dbReference type="EMBL" id="PTX56807.1"/>
    </source>
</evidence>
<dbReference type="OrthoDB" id="7875768at2"/>
<proteinExistence type="predicted"/>
<dbReference type="EMBL" id="QBKS01000001">
    <property type="protein sequence ID" value="PTX56807.1"/>
    <property type="molecule type" value="Genomic_DNA"/>
</dbReference>
<gene>
    <name evidence="2" type="ORF">C8N43_1471</name>
</gene>
<reference evidence="2 3" key="1">
    <citation type="submission" date="2018-04" db="EMBL/GenBank/DDBJ databases">
        <title>Genomic Encyclopedia of Archaeal and Bacterial Type Strains, Phase II (KMG-II): from individual species to whole genera.</title>
        <authorList>
            <person name="Goeker M."/>
        </authorList>
    </citation>
    <scope>NUCLEOTIDE SEQUENCE [LARGE SCALE GENOMIC DNA]</scope>
    <source>
        <strain evidence="2 3">DSM 100977</strain>
    </source>
</reference>